<dbReference type="Pfam" id="PF01545">
    <property type="entry name" value="Cation_efflux"/>
    <property type="match status" value="1"/>
</dbReference>
<dbReference type="FunFam" id="1.20.1510.10:FF:000013">
    <property type="entry name" value="Cation efflux family protein"/>
    <property type="match status" value="1"/>
</dbReference>
<keyword evidence="7" id="KW-1133">Transmembrane helix</keyword>
<dbReference type="InterPro" id="IPR050291">
    <property type="entry name" value="CDF_Transporter"/>
</dbReference>
<keyword evidence="5" id="KW-0410">Iron transport</keyword>
<keyword evidence="6" id="KW-0812">Transmembrane</keyword>
<gene>
    <name evidence="13" type="ORF">BABINDRAFT_159372</name>
</gene>
<evidence type="ECO:0000256" key="11">
    <source>
        <dbReference type="SAM" id="MobiDB-lite"/>
    </source>
</evidence>
<feature type="domain" description="Cation efflux protein transmembrane" evidence="12">
    <location>
        <begin position="95"/>
        <end position="312"/>
    </location>
</feature>
<keyword evidence="3" id="KW-0408">Iron</keyword>
<dbReference type="InterPro" id="IPR058533">
    <property type="entry name" value="Cation_efflux_TM"/>
</dbReference>
<comment type="function">
    <text evidence="10">Mitochondrial metal transporter involved in mitochondrial iron accumulation.</text>
</comment>
<dbReference type="GO" id="GO:0016020">
    <property type="term" value="C:membrane"/>
    <property type="evidence" value="ECO:0007669"/>
    <property type="project" value="UniProtKB-SubCell"/>
</dbReference>
<keyword evidence="3" id="KW-0409">Iron storage</keyword>
<organism evidence="13 14">
    <name type="scientific">Babjeviella inositovora NRRL Y-12698</name>
    <dbReference type="NCBI Taxonomy" id="984486"/>
    <lineage>
        <taxon>Eukaryota</taxon>
        <taxon>Fungi</taxon>
        <taxon>Dikarya</taxon>
        <taxon>Ascomycota</taxon>
        <taxon>Saccharomycotina</taxon>
        <taxon>Pichiomycetes</taxon>
        <taxon>Serinales incertae sedis</taxon>
        <taxon>Babjeviella</taxon>
    </lineage>
</organism>
<evidence type="ECO:0000259" key="12">
    <source>
        <dbReference type="Pfam" id="PF01545"/>
    </source>
</evidence>
<keyword evidence="9" id="KW-0472">Membrane</keyword>
<dbReference type="GO" id="GO:0005739">
    <property type="term" value="C:mitochondrion"/>
    <property type="evidence" value="ECO:0007669"/>
    <property type="project" value="UniProtKB-ARBA"/>
</dbReference>
<protein>
    <recommendedName>
        <fullName evidence="12">Cation efflux protein transmembrane domain-containing protein</fullName>
    </recommendedName>
</protein>
<name>A0A1E3QZ13_9ASCO</name>
<dbReference type="PANTHER" id="PTHR43840">
    <property type="entry name" value="MITOCHONDRIAL METAL TRANSPORTER 1-RELATED"/>
    <property type="match status" value="1"/>
</dbReference>
<feature type="region of interest" description="Disordered" evidence="11">
    <location>
        <begin position="39"/>
        <end position="76"/>
    </location>
</feature>
<evidence type="ECO:0000256" key="5">
    <source>
        <dbReference type="ARBA" id="ARBA00022496"/>
    </source>
</evidence>
<evidence type="ECO:0000256" key="4">
    <source>
        <dbReference type="ARBA" id="ARBA00022448"/>
    </source>
</evidence>
<comment type="subcellular location">
    <subcellularLocation>
        <location evidence="1">Membrane</location>
        <topology evidence="1">Multi-pass membrane protein</topology>
    </subcellularLocation>
</comment>
<evidence type="ECO:0000256" key="10">
    <source>
        <dbReference type="ARBA" id="ARBA00055037"/>
    </source>
</evidence>
<dbReference type="AlphaFoldDB" id="A0A1E3QZ13"/>
<feature type="compositionally biased region" description="Basic and acidic residues" evidence="11">
    <location>
        <begin position="41"/>
        <end position="65"/>
    </location>
</feature>
<dbReference type="GO" id="GO:0006879">
    <property type="term" value="P:intracellular iron ion homeostasis"/>
    <property type="evidence" value="ECO:0007669"/>
    <property type="project" value="UniProtKB-KW"/>
</dbReference>
<keyword evidence="8" id="KW-0406">Ion transport</keyword>
<dbReference type="Gene3D" id="1.20.1510.10">
    <property type="entry name" value="Cation efflux protein transmembrane domain"/>
    <property type="match status" value="1"/>
</dbReference>
<evidence type="ECO:0000256" key="2">
    <source>
        <dbReference type="ARBA" id="ARBA00008873"/>
    </source>
</evidence>
<reference evidence="14" key="1">
    <citation type="submission" date="2016-05" db="EMBL/GenBank/DDBJ databases">
        <title>Comparative genomics of biotechnologically important yeasts.</title>
        <authorList>
            <consortium name="DOE Joint Genome Institute"/>
            <person name="Riley R."/>
            <person name="Haridas S."/>
            <person name="Wolfe K.H."/>
            <person name="Lopes M.R."/>
            <person name="Hittinger C.T."/>
            <person name="Goker M."/>
            <person name="Salamov A."/>
            <person name="Wisecaver J."/>
            <person name="Long T.M."/>
            <person name="Aerts A.L."/>
            <person name="Barry K."/>
            <person name="Choi C."/>
            <person name="Clum A."/>
            <person name="Coughlan A.Y."/>
            <person name="Deshpande S."/>
            <person name="Douglass A.P."/>
            <person name="Hanson S.J."/>
            <person name="Klenk H.-P."/>
            <person name="Labutti K."/>
            <person name="Lapidus A."/>
            <person name="Lindquist E."/>
            <person name="Lipzen A."/>
            <person name="Meier-Kolthoff J.P."/>
            <person name="Ohm R.A."/>
            <person name="Otillar R.P."/>
            <person name="Pangilinan J."/>
            <person name="Peng Y."/>
            <person name="Rokas A."/>
            <person name="Rosa C.A."/>
            <person name="Scheuner C."/>
            <person name="Sibirny A.A."/>
            <person name="Slot J.C."/>
            <person name="Stielow J.B."/>
            <person name="Sun H."/>
            <person name="Kurtzman C.P."/>
            <person name="Blackwell M."/>
            <person name="Grigoriev I.V."/>
            <person name="Jeffries T.W."/>
        </authorList>
    </citation>
    <scope>NUCLEOTIDE SEQUENCE [LARGE SCALE GENOMIC DNA]</scope>
    <source>
        <strain evidence="14">NRRL Y-12698</strain>
    </source>
</reference>
<dbReference type="InterPro" id="IPR002524">
    <property type="entry name" value="Cation_efflux"/>
</dbReference>
<accession>A0A1E3QZ13</accession>
<dbReference type="STRING" id="984486.A0A1E3QZ13"/>
<evidence type="ECO:0000256" key="3">
    <source>
        <dbReference type="ARBA" id="ARBA00022434"/>
    </source>
</evidence>
<comment type="similarity">
    <text evidence="2">Belongs to the cation diffusion facilitator (CDF) transporter (TC 2.A.4) family. SLC30A subfamily.</text>
</comment>
<sequence>MSRGTSILSRVSLGLISPRYSALGPRGLRPLHVSTQCWNKPKNENSHSHSQVEHSHLDDHSDTHIGHSHSHGPNELLTNSSRAEIWTNPAVRITWIGLATNVTMAAAKFAGGIAFHSQALIADGIHALSDLVSDVLTLATVTFAKRPLNTRFPDGLGKVEVLGSLGVSLLLLFAGLSIGWSSLVGLVEPLLPHYWVEWVQSVNFGHSHGHVETVTEDVDINAAWIALAFIGVKEWLFRRTLKIGQEMNSKVLVANAWHHRVDSLTSVVAFVTISGAYFFHLGSLDLVGGLIVSALVVKAGTASLRTSLSELVGEALAESDQRYIQMRTLVETELGKSDFASLGNLVLMPSGANLSARVSLRMQTPTDNRLVSAEDLIRVSEGVKRIVEQQEKGKVKTVSVDFSK</sequence>
<evidence type="ECO:0000313" key="14">
    <source>
        <dbReference type="Proteomes" id="UP000094336"/>
    </source>
</evidence>
<dbReference type="SUPFAM" id="SSF161111">
    <property type="entry name" value="Cation efflux protein transmembrane domain-like"/>
    <property type="match status" value="1"/>
</dbReference>
<evidence type="ECO:0000256" key="7">
    <source>
        <dbReference type="ARBA" id="ARBA00022989"/>
    </source>
</evidence>
<evidence type="ECO:0000256" key="1">
    <source>
        <dbReference type="ARBA" id="ARBA00004141"/>
    </source>
</evidence>
<evidence type="ECO:0000256" key="8">
    <source>
        <dbReference type="ARBA" id="ARBA00023065"/>
    </source>
</evidence>
<dbReference type="OrthoDB" id="435980at2759"/>
<dbReference type="GeneID" id="30145470"/>
<proteinExistence type="inferred from homology"/>
<dbReference type="PANTHER" id="PTHR43840:SF15">
    <property type="entry name" value="MITOCHONDRIAL METAL TRANSPORTER 1-RELATED"/>
    <property type="match status" value="1"/>
</dbReference>
<dbReference type="EMBL" id="KV454426">
    <property type="protein sequence ID" value="ODQ82876.1"/>
    <property type="molecule type" value="Genomic_DNA"/>
</dbReference>
<evidence type="ECO:0000256" key="9">
    <source>
        <dbReference type="ARBA" id="ARBA00023136"/>
    </source>
</evidence>
<keyword evidence="14" id="KW-1185">Reference proteome</keyword>
<dbReference type="RefSeq" id="XP_018988204.1">
    <property type="nucleotide sequence ID" value="XM_019127617.1"/>
</dbReference>
<keyword evidence="4" id="KW-0813">Transport</keyword>
<dbReference type="Proteomes" id="UP000094336">
    <property type="component" value="Unassembled WGS sequence"/>
</dbReference>
<dbReference type="NCBIfam" id="TIGR01297">
    <property type="entry name" value="CDF"/>
    <property type="match status" value="1"/>
</dbReference>
<evidence type="ECO:0000313" key="13">
    <source>
        <dbReference type="EMBL" id="ODQ82876.1"/>
    </source>
</evidence>
<dbReference type="InterPro" id="IPR027469">
    <property type="entry name" value="Cation_efflux_TMD_sf"/>
</dbReference>
<dbReference type="GO" id="GO:0008324">
    <property type="term" value="F:monoatomic cation transmembrane transporter activity"/>
    <property type="evidence" value="ECO:0007669"/>
    <property type="project" value="InterPro"/>
</dbReference>
<evidence type="ECO:0000256" key="6">
    <source>
        <dbReference type="ARBA" id="ARBA00022692"/>
    </source>
</evidence>
<dbReference type="GO" id="GO:0006826">
    <property type="term" value="P:iron ion transport"/>
    <property type="evidence" value="ECO:0007669"/>
    <property type="project" value="UniProtKB-KW"/>
</dbReference>